<name>A0AA35Y9M6_LACSI</name>
<gene>
    <name evidence="14" type="ORF">LSALG_LOCUS12624</name>
</gene>
<dbReference type="InterPro" id="IPR044286">
    <property type="entry name" value="SINL_plant"/>
</dbReference>
<evidence type="ECO:0000256" key="10">
    <source>
        <dbReference type="ARBA" id="ARBA00024004"/>
    </source>
</evidence>
<keyword evidence="9" id="KW-0862">Zinc</keyword>
<comment type="pathway">
    <text evidence="2">Protein modification; protein ubiquitination.</text>
</comment>
<keyword evidence="15" id="KW-1185">Reference proteome</keyword>
<evidence type="ECO:0000313" key="14">
    <source>
        <dbReference type="EMBL" id="CAI9272399.1"/>
    </source>
</evidence>
<evidence type="ECO:0000256" key="2">
    <source>
        <dbReference type="ARBA" id="ARBA00004906"/>
    </source>
</evidence>
<comment type="catalytic activity">
    <reaction evidence="1">
        <text>S-ubiquitinyl-[E2 ubiquitin-conjugating enzyme]-L-cysteine + [acceptor protein]-L-lysine = [E2 ubiquitin-conjugating enzyme]-L-cysteine + N(6)-ubiquitinyl-[acceptor protein]-L-lysine.</text>
        <dbReference type="EC" id="2.3.2.27"/>
    </reaction>
</comment>
<dbReference type="InterPro" id="IPR001841">
    <property type="entry name" value="Znf_RING"/>
</dbReference>
<keyword evidence="7 11" id="KW-0863">Zinc-finger</keyword>
<dbReference type="EC" id="2.3.2.27" evidence="4"/>
<comment type="similarity">
    <text evidence="3">Belongs to the SINA (Seven in absentia) family.</text>
</comment>
<dbReference type="Pfam" id="PF21362">
    <property type="entry name" value="Sina_RING"/>
    <property type="match status" value="1"/>
</dbReference>
<dbReference type="PROSITE" id="PS51081">
    <property type="entry name" value="ZF_SIAH"/>
    <property type="match status" value="1"/>
</dbReference>
<dbReference type="Proteomes" id="UP001177003">
    <property type="component" value="Chromosome 2"/>
</dbReference>
<feature type="domain" description="RING-type" evidence="12">
    <location>
        <begin position="158"/>
        <end position="193"/>
    </location>
</feature>
<dbReference type="CDD" id="cd16571">
    <property type="entry name" value="RING-HC_SIAHs"/>
    <property type="match status" value="1"/>
</dbReference>
<keyword evidence="8" id="KW-0833">Ubl conjugation pathway</keyword>
<dbReference type="Pfam" id="PF21361">
    <property type="entry name" value="Sina_ZnF"/>
    <property type="match status" value="1"/>
</dbReference>
<dbReference type="PANTHER" id="PTHR46632">
    <property type="entry name" value="E3 UBIQUITIN-PROTEIN LIGASE SINA-LIKE 4"/>
    <property type="match status" value="1"/>
</dbReference>
<sequence>MADDRNQNIVRWLHASASMASTGNQDEAEIPIFSRIDNTLPRFVESAPRSQTVQPPRAPRRLYPSCMVDEAEDVIPLESDSNFGSEATPAGSEDEEEHYFGIEDDEGADGIAEWQHQNDHANASTPVGLSNSDGGLRSSSLVASPLPVVFTDPDLLDCPICLEPLCAPIYQCENGHIACSPCCRKSNLKCPSCCFPIGFNRCRAMEKVIDSITVDCENKKYGCRESLIYHMKAQHEQVCIHTVCFCPLSSCGYASSYYNLYDHFSTYHSSSATSFTFDTTFDPCLRRDQKYVILQERNEGVIFILNHEIQGHGRVFHVDCLGSNLFKTAFVYQLNVRCSEACFSMESVAEVWAKWEEHTPKKNYLTIPSSGYLQFNVEVCIKKAYPVV</sequence>
<evidence type="ECO:0000256" key="5">
    <source>
        <dbReference type="ARBA" id="ARBA00022679"/>
    </source>
</evidence>
<dbReference type="InterPro" id="IPR013083">
    <property type="entry name" value="Znf_RING/FYVE/PHD"/>
</dbReference>
<dbReference type="PANTHER" id="PTHR46632:SF16">
    <property type="entry name" value="E3 UBIQUITIN-PROTEIN LIGASE SINA-LIKE 10"/>
    <property type="match status" value="1"/>
</dbReference>
<evidence type="ECO:0000259" key="12">
    <source>
        <dbReference type="PROSITE" id="PS50089"/>
    </source>
</evidence>
<proteinExistence type="inferred from homology"/>
<protein>
    <recommendedName>
        <fullName evidence="4">RING-type E3 ubiquitin transferase</fullName>
        <ecNumber evidence="4">2.3.2.27</ecNumber>
    </recommendedName>
</protein>
<dbReference type="Gene3D" id="3.30.40.10">
    <property type="entry name" value="Zinc/RING finger domain, C3HC4 (zinc finger)"/>
    <property type="match status" value="1"/>
</dbReference>
<evidence type="ECO:0000256" key="3">
    <source>
        <dbReference type="ARBA" id="ARBA00009119"/>
    </source>
</evidence>
<dbReference type="InterPro" id="IPR013010">
    <property type="entry name" value="Znf_SIAH"/>
</dbReference>
<evidence type="ECO:0000313" key="15">
    <source>
        <dbReference type="Proteomes" id="UP001177003"/>
    </source>
</evidence>
<comment type="function">
    <text evidence="10">E3 ubiquitin-protein ligase that mediates ubiquitination and subsequent proteasomal degradation of target proteins. E3 ubiquitin ligases accept ubiquitin from an E2 ubiquitin-conjugating enzyme in the form of a thioester and then directly transfers the ubiquitin to targeted substrates. It probably triggers the ubiquitin-mediated degradation of different substrates.</text>
</comment>
<dbReference type="GO" id="GO:0008270">
    <property type="term" value="F:zinc ion binding"/>
    <property type="evidence" value="ECO:0007669"/>
    <property type="project" value="UniProtKB-KW"/>
</dbReference>
<accession>A0AA35Y9M6</accession>
<feature type="domain" description="SIAH-type" evidence="13">
    <location>
        <begin position="211"/>
        <end position="269"/>
    </location>
</feature>
<evidence type="ECO:0000256" key="7">
    <source>
        <dbReference type="ARBA" id="ARBA00022771"/>
    </source>
</evidence>
<evidence type="ECO:0000256" key="4">
    <source>
        <dbReference type="ARBA" id="ARBA00012483"/>
    </source>
</evidence>
<evidence type="ECO:0000256" key="8">
    <source>
        <dbReference type="ARBA" id="ARBA00022786"/>
    </source>
</evidence>
<dbReference type="InterPro" id="IPR049548">
    <property type="entry name" value="Sina-like_RING"/>
</dbReference>
<dbReference type="AlphaFoldDB" id="A0AA35Y9M6"/>
<evidence type="ECO:0000256" key="1">
    <source>
        <dbReference type="ARBA" id="ARBA00000900"/>
    </source>
</evidence>
<keyword evidence="6" id="KW-0479">Metal-binding</keyword>
<dbReference type="PROSITE" id="PS50089">
    <property type="entry name" value="ZF_RING_2"/>
    <property type="match status" value="1"/>
</dbReference>
<evidence type="ECO:0000256" key="6">
    <source>
        <dbReference type="ARBA" id="ARBA00022723"/>
    </source>
</evidence>
<organism evidence="14 15">
    <name type="scientific">Lactuca saligna</name>
    <name type="common">Willowleaf lettuce</name>
    <dbReference type="NCBI Taxonomy" id="75948"/>
    <lineage>
        <taxon>Eukaryota</taxon>
        <taxon>Viridiplantae</taxon>
        <taxon>Streptophyta</taxon>
        <taxon>Embryophyta</taxon>
        <taxon>Tracheophyta</taxon>
        <taxon>Spermatophyta</taxon>
        <taxon>Magnoliopsida</taxon>
        <taxon>eudicotyledons</taxon>
        <taxon>Gunneridae</taxon>
        <taxon>Pentapetalae</taxon>
        <taxon>asterids</taxon>
        <taxon>campanulids</taxon>
        <taxon>Asterales</taxon>
        <taxon>Asteraceae</taxon>
        <taxon>Cichorioideae</taxon>
        <taxon>Cichorieae</taxon>
        <taxon>Lactucinae</taxon>
        <taxon>Lactuca</taxon>
    </lineage>
</organism>
<dbReference type="SUPFAM" id="SSF49599">
    <property type="entry name" value="TRAF domain-like"/>
    <property type="match status" value="1"/>
</dbReference>
<dbReference type="EMBL" id="OX465078">
    <property type="protein sequence ID" value="CAI9272399.1"/>
    <property type="molecule type" value="Genomic_DNA"/>
</dbReference>
<evidence type="ECO:0000256" key="9">
    <source>
        <dbReference type="ARBA" id="ARBA00022833"/>
    </source>
</evidence>
<reference evidence="14" key="1">
    <citation type="submission" date="2023-04" db="EMBL/GenBank/DDBJ databases">
        <authorList>
            <person name="Vijverberg K."/>
            <person name="Xiong W."/>
            <person name="Schranz E."/>
        </authorList>
    </citation>
    <scope>NUCLEOTIDE SEQUENCE</scope>
</reference>
<evidence type="ECO:0000259" key="13">
    <source>
        <dbReference type="PROSITE" id="PS51081"/>
    </source>
</evidence>
<evidence type="ECO:0000256" key="11">
    <source>
        <dbReference type="PROSITE-ProRule" id="PRU00455"/>
    </source>
</evidence>
<dbReference type="GO" id="GO:0061630">
    <property type="term" value="F:ubiquitin protein ligase activity"/>
    <property type="evidence" value="ECO:0007669"/>
    <property type="project" value="UniProtKB-EC"/>
</dbReference>
<keyword evidence="5" id="KW-0808">Transferase</keyword>